<dbReference type="InterPro" id="IPR055259">
    <property type="entry name" value="YkvP/CgeB_Glyco_trans-like"/>
</dbReference>
<evidence type="ECO:0000259" key="1">
    <source>
        <dbReference type="Pfam" id="PF00535"/>
    </source>
</evidence>
<dbReference type="InterPro" id="IPR029044">
    <property type="entry name" value="Nucleotide-diphossugar_trans"/>
</dbReference>
<protein>
    <submittedName>
        <fullName evidence="3">Uncharacterized protein</fullName>
    </submittedName>
</protein>
<dbReference type="Pfam" id="PF13524">
    <property type="entry name" value="Glyco_trans_1_2"/>
    <property type="match status" value="1"/>
</dbReference>
<feature type="domain" description="Spore protein YkvP/CgeB glycosyl transferase-like" evidence="2">
    <location>
        <begin position="293"/>
        <end position="411"/>
    </location>
</feature>
<organism evidence="3 4">
    <name type="scientific">Boudabousia tangfeifanii</name>
    <dbReference type="NCBI Taxonomy" id="1912795"/>
    <lineage>
        <taxon>Bacteria</taxon>
        <taxon>Bacillati</taxon>
        <taxon>Actinomycetota</taxon>
        <taxon>Actinomycetes</taxon>
        <taxon>Actinomycetales</taxon>
        <taxon>Actinomycetaceae</taxon>
        <taxon>Boudabousia</taxon>
    </lineage>
</organism>
<evidence type="ECO:0000259" key="2">
    <source>
        <dbReference type="Pfam" id="PF13524"/>
    </source>
</evidence>
<dbReference type="Pfam" id="PF00535">
    <property type="entry name" value="Glycos_transf_2"/>
    <property type="match status" value="1"/>
</dbReference>
<dbReference type="Gene3D" id="3.40.50.2000">
    <property type="entry name" value="Glycogen Phosphorylase B"/>
    <property type="match status" value="1"/>
</dbReference>
<evidence type="ECO:0000313" key="3">
    <source>
        <dbReference type="EMBL" id="AOZ71948.1"/>
    </source>
</evidence>
<dbReference type="Proteomes" id="UP000176288">
    <property type="component" value="Chromosome"/>
</dbReference>
<feature type="domain" description="Glycosyltransferase 2-like" evidence="1">
    <location>
        <begin position="484"/>
        <end position="548"/>
    </location>
</feature>
<dbReference type="EMBL" id="CP017812">
    <property type="protein sequence ID" value="AOZ71948.1"/>
    <property type="molecule type" value="Genomic_DNA"/>
</dbReference>
<dbReference type="Gene3D" id="3.90.550.10">
    <property type="entry name" value="Spore Coat Polysaccharide Biosynthesis Protein SpsA, Chain A"/>
    <property type="match status" value="1"/>
</dbReference>
<keyword evidence="4" id="KW-1185">Reference proteome</keyword>
<dbReference type="OrthoDB" id="6713581at2"/>
<gene>
    <name evidence="3" type="ORF">BK816_00450</name>
</gene>
<reference evidence="3 4" key="1">
    <citation type="submission" date="2016-10" db="EMBL/GenBank/DDBJ databases">
        <title>Actinomyces aegypiusis sp. nov., isolated from the Aegypius monachus in Qinghai Tibet Plateau China.</title>
        <authorList>
            <person name="Wang Y."/>
        </authorList>
    </citation>
    <scope>NUCLEOTIDE SEQUENCE [LARGE SCALE GENOMIC DNA]</scope>
    <source>
        <strain evidence="3 4">VUL4_3</strain>
    </source>
</reference>
<dbReference type="KEGG" id="avu:BK816_00450"/>
<accession>A0A1D9MIB8</accession>
<dbReference type="AlphaFoldDB" id="A0A1D9MIB8"/>
<evidence type="ECO:0000313" key="4">
    <source>
        <dbReference type="Proteomes" id="UP000176288"/>
    </source>
</evidence>
<dbReference type="STRING" id="1912795.BK816_00450"/>
<dbReference type="InterPro" id="IPR001173">
    <property type="entry name" value="Glyco_trans_2-like"/>
</dbReference>
<sequence length="652" mass="73909">MRGRSGNSFIHHLKNGLWHLRKGGYPQFKKYLHNQKTVEKNIVLLRIEKGLLKKTSTLHDLTTNHQLLGPDFVRTLGPWPTETTEGARRPLKVGVIMDAFTTSCFAPEWEQVALGPNTWPEQLETEKLDFVLIESAWHGNNDQWRYGLSGKPWEKLRNLLAACHERQIPTVFWNKEDPAHYDDFIETARLFDHVFTTDSNCIPRYQTDLGHNRVYPLPFAAQPQIHNPVRPEKGYASRDIAFAGTYFTHKFPERRAQMDILLGGADDVSAKMDTGLEIYSREMGTGDPRYQFPEPLDKRVIGSVDYQRMLSAYRAYKVFLNVNSVTDSPSMCARRIFEILACNTSVVSTPSAAIRNFFPETELAVVNDRDEAGTMLRALVGSPLLRDRMNHLAARRIWNEHTYSHRAETILTTIGLQTAPTPRPTASAIVSTIRPQQIDHILKTVADMNGIDGLPVQLCLLTHGFEAPNDLEARARDLGLENTIILTGDPNNSLGTCLNQLIEAADGTYIAKIDDDDWYGPHYLTDQIHALNYSGAQIVGKQAHYNYLESLDATALISPEREHRYTHFLAGPTLVTTRETALAHPFENRTTGEDTAFLTNIGNAGGRIYSTDRFNFLRRRSTHNHTWKINDTDFLKYSTIVDFDLPKGTIFF</sequence>
<dbReference type="SUPFAM" id="SSF53448">
    <property type="entry name" value="Nucleotide-diphospho-sugar transferases"/>
    <property type="match status" value="1"/>
</dbReference>
<name>A0A1D9MIB8_9ACTO</name>
<dbReference type="CDD" id="cd00761">
    <property type="entry name" value="Glyco_tranf_GTA_type"/>
    <property type="match status" value="1"/>
</dbReference>
<proteinExistence type="predicted"/>
<dbReference type="SUPFAM" id="SSF53756">
    <property type="entry name" value="UDP-Glycosyltransferase/glycogen phosphorylase"/>
    <property type="match status" value="1"/>
</dbReference>